<feature type="non-terminal residue" evidence="1">
    <location>
        <position position="1"/>
    </location>
</feature>
<accession>X1PA85</accession>
<proteinExistence type="predicted"/>
<dbReference type="InterPro" id="IPR000415">
    <property type="entry name" value="Nitroreductase-like"/>
</dbReference>
<dbReference type="Gene3D" id="3.40.109.10">
    <property type="entry name" value="NADH Oxidase"/>
    <property type="match status" value="1"/>
</dbReference>
<reference evidence="1" key="1">
    <citation type="journal article" date="2014" name="Front. Microbiol.">
        <title>High frequency of phylogenetically diverse reductive dehalogenase-homologous genes in deep subseafloor sedimentary metagenomes.</title>
        <authorList>
            <person name="Kawai M."/>
            <person name="Futagami T."/>
            <person name="Toyoda A."/>
            <person name="Takaki Y."/>
            <person name="Nishi S."/>
            <person name="Hori S."/>
            <person name="Arai W."/>
            <person name="Tsubouchi T."/>
            <person name="Morono Y."/>
            <person name="Uchiyama I."/>
            <person name="Ito T."/>
            <person name="Fujiyama A."/>
            <person name="Inagaki F."/>
            <person name="Takami H."/>
        </authorList>
    </citation>
    <scope>NUCLEOTIDE SEQUENCE</scope>
    <source>
        <strain evidence="1">Expedition CK06-06</strain>
    </source>
</reference>
<comment type="caution">
    <text evidence="1">The sequence shown here is derived from an EMBL/GenBank/DDBJ whole genome shotgun (WGS) entry which is preliminary data.</text>
</comment>
<dbReference type="EMBL" id="BARV01042986">
    <property type="protein sequence ID" value="GAI52758.1"/>
    <property type="molecule type" value="Genomic_DNA"/>
</dbReference>
<evidence type="ECO:0008006" key="2">
    <source>
        <dbReference type="Google" id="ProtNLM"/>
    </source>
</evidence>
<dbReference type="AlphaFoldDB" id="X1PA85"/>
<evidence type="ECO:0000313" key="1">
    <source>
        <dbReference type="EMBL" id="GAI52758.1"/>
    </source>
</evidence>
<organism evidence="1">
    <name type="scientific">marine sediment metagenome</name>
    <dbReference type="NCBI Taxonomy" id="412755"/>
    <lineage>
        <taxon>unclassified sequences</taxon>
        <taxon>metagenomes</taxon>
        <taxon>ecological metagenomes</taxon>
    </lineage>
</organism>
<dbReference type="GO" id="GO:0016491">
    <property type="term" value="F:oxidoreductase activity"/>
    <property type="evidence" value="ECO:0007669"/>
    <property type="project" value="InterPro"/>
</dbReference>
<protein>
    <recommendedName>
        <fullName evidence="2">Nitroreductase domain-containing protein</fullName>
    </recommendedName>
</protein>
<name>X1PA85_9ZZZZ</name>
<gene>
    <name evidence="1" type="ORF">S06H3_64382</name>
</gene>
<dbReference type="SUPFAM" id="SSF55469">
    <property type="entry name" value="FMN-dependent nitroreductase-like"/>
    <property type="match status" value="1"/>
</dbReference>
<sequence length="57" mass="6543">GTVYVGRFDAREAARILAVPEGYCFVALTPLGYPAETKDPRPRKELSEIIFYDKWEH</sequence>